<accession>A0A563UG76</accession>
<dbReference type="InterPro" id="IPR011051">
    <property type="entry name" value="RmlC_Cupin_sf"/>
</dbReference>
<evidence type="ECO:0000313" key="1">
    <source>
        <dbReference type="EMBL" id="TWR30273.1"/>
    </source>
</evidence>
<reference evidence="1 2" key="1">
    <citation type="submission" date="2019-07" db="EMBL/GenBank/DDBJ databases">
        <authorList>
            <person name="Kim J."/>
        </authorList>
    </citation>
    <scope>NUCLEOTIDE SEQUENCE [LARGE SCALE GENOMIC DNA]</scope>
    <source>
        <strain evidence="2">dk17</strain>
    </source>
</reference>
<dbReference type="AlphaFoldDB" id="A0A563UG76"/>
<comment type="caution">
    <text evidence="1">The sequence shown here is derived from an EMBL/GenBank/DDBJ whole genome shotgun (WGS) entry which is preliminary data.</text>
</comment>
<gene>
    <name evidence="1" type="ORF">FPZ43_04865</name>
</gene>
<dbReference type="RefSeq" id="WP_146380734.1">
    <property type="nucleotide sequence ID" value="NZ_VOEJ01000002.1"/>
</dbReference>
<dbReference type="OrthoDB" id="4205621at2"/>
<dbReference type="Gene3D" id="2.60.120.10">
    <property type="entry name" value="Jelly Rolls"/>
    <property type="match status" value="1"/>
</dbReference>
<evidence type="ECO:0008006" key="3">
    <source>
        <dbReference type="Google" id="ProtNLM"/>
    </source>
</evidence>
<protein>
    <recommendedName>
        <fullName evidence="3">Cupin 2 conserved barrel domain-containing protein</fullName>
    </recommendedName>
</protein>
<dbReference type="InterPro" id="IPR014710">
    <property type="entry name" value="RmlC-like_jellyroll"/>
</dbReference>
<organism evidence="1 2">
    <name type="scientific">Mucilaginibacter pallidiroseus</name>
    <dbReference type="NCBI Taxonomy" id="2599295"/>
    <lineage>
        <taxon>Bacteria</taxon>
        <taxon>Pseudomonadati</taxon>
        <taxon>Bacteroidota</taxon>
        <taxon>Sphingobacteriia</taxon>
        <taxon>Sphingobacteriales</taxon>
        <taxon>Sphingobacteriaceae</taxon>
        <taxon>Mucilaginibacter</taxon>
    </lineage>
</organism>
<dbReference type="EMBL" id="VOEJ01000002">
    <property type="protein sequence ID" value="TWR30273.1"/>
    <property type="molecule type" value="Genomic_DNA"/>
</dbReference>
<sequence>MIKAYKLTTGADGHSHVETGHLTDGVFYNAAAISFKETAAHGFLDWHPAPRNQYVICLTGTLLFTMNSGEEFTLSPGEVLIAMDTTGSGHKWKMLGNDPWRRAYVPFNDEENINFVSEAKA</sequence>
<proteinExistence type="predicted"/>
<evidence type="ECO:0000313" key="2">
    <source>
        <dbReference type="Proteomes" id="UP000320042"/>
    </source>
</evidence>
<keyword evidence="2" id="KW-1185">Reference proteome</keyword>
<dbReference type="SUPFAM" id="SSF51182">
    <property type="entry name" value="RmlC-like cupins"/>
    <property type="match status" value="1"/>
</dbReference>
<name>A0A563UG76_9SPHI</name>
<dbReference type="Proteomes" id="UP000320042">
    <property type="component" value="Unassembled WGS sequence"/>
</dbReference>